<protein>
    <submittedName>
        <fullName evidence="3">Exopolyphosphatase/guanosine-5'-triphosphate, 3'-diphosphate pyrophosphatase</fullName>
        <ecNumber evidence="3">3.6.1.11</ecNumber>
        <ecNumber evidence="3">3.6.1.40</ecNumber>
    </submittedName>
    <submittedName>
        <fullName evidence="2">Ppx/GppA family phosphatase</fullName>
    </submittedName>
</protein>
<dbReference type="EC" id="3.6.1.11" evidence="3"/>
<organism evidence="2 4">
    <name type="scientific">Brevibacterium epidermidis</name>
    <dbReference type="NCBI Taxonomy" id="1698"/>
    <lineage>
        <taxon>Bacteria</taxon>
        <taxon>Bacillati</taxon>
        <taxon>Actinomycetota</taxon>
        <taxon>Actinomycetes</taxon>
        <taxon>Micrococcales</taxon>
        <taxon>Brevibacteriaceae</taxon>
        <taxon>Brevibacterium</taxon>
    </lineage>
</organism>
<keyword evidence="5" id="KW-1185">Reference proteome</keyword>
<dbReference type="InterPro" id="IPR043129">
    <property type="entry name" value="ATPase_NBD"/>
</dbReference>
<dbReference type="EC" id="3.6.1.40" evidence="3"/>
<name>A0A9D2ZVU1_BREEP</name>
<dbReference type="PANTHER" id="PTHR30005">
    <property type="entry name" value="EXOPOLYPHOSPHATASE"/>
    <property type="match status" value="1"/>
</dbReference>
<evidence type="ECO:0000313" key="3">
    <source>
        <dbReference type="EMBL" id="MEY9258922.1"/>
    </source>
</evidence>
<comment type="caution">
    <text evidence="2">The sequence shown here is derived from an EMBL/GenBank/DDBJ whole genome shotgun (WGS) entry which is preliminary data.</text>
</comment>
<dbReference type="CDD" id="cd24119">
    <property type="entry name" value="ASKHA_NBD_MtPPX2-like"/>
    <property type="match status" value="1"/>
</dbReference>
<proteinExistence type="predicted"/>
<dbReference type="Pfam" id="PF02541">
    <property type="entry name" value="Ppx-GppA"/>
    <property type="match status" value="1"/>
</dbReference>
<dbReference type="GO" id="GO:0004309">
    <property type="term" value="F:exopolyphosphatase activity"/>
    <property type="evidence" value="ECO:0007669"/>
    <property type="project" value="UniProtKB-EC"/>
</dbReference>
<sequence>MRVAAFDCGTNSLRLLIADVAADGTLTDLRRETRIVRLGQGVDATGEFAPEALERTFAVAKEFAEVAADYQPEKLRFVATSASRDVKNRDEFFAGIFSILGVVPDVIAGEEEARLSFLGATARLEDADGPYVVMDLGGGSTELVLGHDDVQAAVSMDIGSVRLTERHMPVETPSEDQIQAALTDIDGQLDQAAKIVDFSVPRTFIGVAGTVTTITAGILGLESYQRERIHGAHISVADVADESRRLLAMDRQTRTDLPYMHPGRVDVIGAGSLLFARIVARFDQAVTAAGGSLDIRISETDILDGTALDLALTSS</sequence>
<keyword evidence="3" id="KW-0378">Hydrolase</keyword>
<evidence type="ECO:0000259" key="1">
    <source>
        <dbReference type="Pfam" id="PF02541"/>
    </source>
</evidence>
<evidence type="ECO:0000313" key="4">
    <source>
        <dbReference type="Proteomes" id="UP000743760"/>
    </source>
</evidence>
<dbReference type="AlphaFoldDB" id="A0A9D2ZVU1"/>
<dbReference type="GO" id="GO:0008894">
    <property type="term" value="F:guanosine-5'-triphosphate,3'-diphosphate diphosphatase activity"/>
    <property type="evidence" value="ECO:0007669"/>
    <property type="project" value="UniProtKB-EC"/>
</dbReference>
<dbReference type="EMBL" id="JBGBYS010000009">
    <property type="protein sequence ID" value="MEY9258922.1"/>
    <property type="molecule type" value="Genomic_DNA"/>
</dbReference>
<dbReference type="InterPro" id="IPR050273">
    <property type="entry name" value="GppA/Ppx_hydrolase"/>
</dbReference>
<feature type="domain" description="Ppx/GppA phosphatase N-terminal" evidence="1">
    <location>
        <begin position="18"/>
        <end position="284"/>
    </location>
</feature>
<dbReference type="Proteomes" id="UP001565435">
    <property type="component" value="Unassembled WGS sequence"/>
</dbReference>
<dbReference type="InterPro" id="IPR003695">
    <property type="entry name" value="Ppx_GppA_N"/>
</dbReference>
<dbReference type="Gene3D" id="3.30.420.40">
    <property type="match status" value="1"/>
</dbReference>
<reference evidence="3 5" key="3">
    <citation type="submission" date="2024-07" db="EMBL/GenBank/DDBJ databases">
        <title>Mealworm larvae gut microbial communities from Newark, Delaware, USA.</title>
        <authorList>
            <person name="Blenner M."/>
        </authorList>
    </citation>
    <scope>NUCLEOTIDE SEQUENCE [LARGE SCALE GENOMIC DNA]</scope>
    <source>
        <strain evidence="3 5">UD i117</strain>
    </source>
</reference>
<gene>
    <name evidence="3" type="ORF">ABH903_001944</name>
    <name evidence="2" type="ORF">K8V74_00670</name>
</gene>
<evidence type="ECO:0000313" key="5">
    <source>
        <dbReference type="Proteomes" id="UP001565435"/>
    </source>
</evidence>
<dbReference type="SUPFAM" id="SSF53067">
    <property type="entry name" value="Actin-like ATPase domain"/>
    <property type="match status" value="2"/>
</dbReference>
<accession>A0A9D2ZVU1</accession>
<evidence type="ECO:0000313" key="2">
    <source>
        <dbReference type="EMBL" id="HJE76439.1"/>
    </source>
</evidence>
<dbReference type="RefSeq" id="WP_369865821.1">
    <property type="nucleotide sequence ID" value="NZ_JBGBYS010000009.1"/>
</dbReference>
<dbReference type="Gene3D" id="3.30.420.150">
    <property type="entry name" value="Exopolyphosphatase. Domain 2"/>
    <property type="match status" value="1"/>
</dbReference>
<dbReference type="Proteomes" id="UP000743760">
    <property type="component" value="Unassembled WGS sequence"/>
</dbReference>
<dbReference type="PANTHER" id="PTHR30005:SF13">
    <property type="entry name" value="EXOPOLYPHOSPHATASE 2"/>
    <property type="match status" value="1"/>
</dbReference>
<reference evidence="2" key="1">
    <citation type="journal article" date="2021" name="PeerJ">
        <title>Extensive microbial diversity within the chicken gut microbiome revealed by metagenomics and culture.</title>
        <authorList>
            <person name="Gilroy R."/>
            <person name="Ravi A."/>
            <person name="Getino M."/>
            <person name="Pursley I."/>
            <person name="Horton D.L."/>
            <person name="Alikhan N.F."/>
            <person name="Baker D."/>
            <person name="Gharbi K."/>
            <person name="Hall N."/>
            <person name="Watson M."/>
            <person name="Adriaenssens E.M."/>
            <person name="Foster-Nyarko E."/>
            <person name="Jarju S."/>
            <person name="Secka A."/>
            <person name="Antonio M."/>
            <person name="Oren A."/>
            <person name="Chaudhuri R.R."/>
            <person name="La Ragione R."/>
            <person name="Hildebrand F."/>
            <person name="Pallen M.J."/>
        </authorList>
    </citation>
    <scope>NUCLEOTIDE SEQUENCE</scope>
    <source>
        <strain evidence="2">CHK139-4039</strain>
    </source>
</reference>
<reference evidence="2" key="2">
    <citation type="submission" date="2021-09" db="EMBL/GenBank/DDBJ databases">
        <authorList>
            <person name="Gilroy R."/>
        </authorList>
    </citation>
    <scope>NUCLEOTIDE SEQUENCE</scope>
    <source>
        <strain evidence="2">CHK139-4039</strain>
    </source>
</reference>
<dbReference type="EMBL" id="DYXR01000024">
    <property type="protein sequence ID" value="HJE76439.1"/>
    <property type="molecule type" value="Genomic_DNA"/>
</dbReference>